<dbReference type="PRINTS" id="PR00368">
    <property type="entry name" value="FADPNR"/>
</dbReference>
<evidence type="ECO:0000256" key="7">
    <source>
        <dbReference type="ARBA" id="ARBA00022827"/>
    </source>
</evidence>
<dbReference type="EC" id="1.4.3.16" evidence="4 10"/>
<accession>A0A7S0YRT5</accession>
<dbReference type="FunFam" id="3.90.700.10:FF:000002">
    <property type="entry name" value="L-aspartate oxidase"/>
    <property type="match status" value="1"/>
</dbReference>
<feature type="compositionally biased region" description="Low complexity" evidence="11">
    <location>
        <begin position="706"/>
        <end position="725"/>
    </location>
</feature>
<feature type="domain" description="FAD-dependent oxidoreductase 2 FAD-binding" evidence="12">
    <location>
        <begin position="96"/>
        <end position="492"/>
    </location>
</feature>
<keyword evidence="5 10" id="KW-0285">Flavoprotein</keyword>
<dbReference type="SUPFAM" id="SSF56425">
    <property type="entry name" value="Succinate dehydrogenase/fumarate reductase flavoprotein, catalytic domain"/>
    <property type="match status" value="1"/>
</dbReference>
<comment type="catalytic activity">
    <reaction evidence="9 10">
        <text>L-aspartate + O2 = iminosuccinate + H2O2</text>
        <dbReference type="Rhea" id="RHEA:25876"/>
        <dbReference type="ChEBI" id="CHEBI:15379"/>
        <dbReference type="ChEBI" id="CHEBI:16240"/>
        <dbReference type="ChEBI" id="CHEBI:29991"/>
        <dbReference type="ChEBI" id="CHEBI:77875"/>
        <dbReference type="EC" id="1.4.3.16"/>
    </reaction>
</comment>
<dbReference type="UniPathway" id="UPA00253">
    <property type="reaction ID" value="UER00326"/>
</dbReference>
<evidence type="ECO:0000256" key="5">
    <source>
        <dbReference type="ARBA" id="ARBA00022630"/>
    </source>
</evidence>
<keyword evidence="6 10" id="KW-0662">Pyridine nucleotide biosynthesis</keyword>
<dbReference type="InterPro" id="IPR036188">
    <property type="entry name" value="FAD/NAD-bd_sf"/>
</dbReference>
<dbReference type="PANTHER" id="PTHR42716">
    <property type="entry name" value="L-ASPARTATE OXIDASE"/>
    <property type="match status" value="1"/>
</dbReference>
<dbReference type="NCBIfam" id="TIGR00551">
    <property type="entry name" value="nadB"/>
    <property type="match status" value="1"/>
</dbReference>
<dbReference type="AlphaFoldDB" id="A0A7S0YRT5"/>
<evidence type="ECO:0000259" key="13">
    <source>
        <dbReference type="Pfam" id="PF02910"/>
    </source>
</evidence>
<evidence type="ECO:0000256" key="9">
    <source>
        <dbReference type="ARBA" id="ARBA00050942"/>
    </source>
</evidence>
<evidence type="ECO:0000259" key="12">
    <source>
        <dbReference type="Pfam" id="PF00890"/>
    </source>
</evidence>
<comment type="pathway">
    <text evidence="2 10">Cofactor biosynthesis; NAD(+) biosynthesis; iminoaspartate from L-aspartate (oxidase route): step 1/1.</text>
</comment>
<comment type="function">
    <text evidence="10">Catalyzes the oxidation of L-aspartate to iminoaspartate.</text>
</comment>
<dbReference type="Pfam" id="PF00890">
    <property type="entry name" value="FAD_binding_2"/>
    <property type="match status" value="1"/>
</dbReference>
<keyword evidence="7 10" id="KW-0274">FAD</keyword>
<feature type="compositionally biased region" description="Low complexity" evidence="11">
    <location>
        <begin position="61"/>
        <end position="83"/>
    </location>
</feature>
<dbReference type="InterPro" id="IPR037099">
    <property type="entry name" value="Fum_R/Succ_DH_flav-like_C_sf"/>
</dbReference>
<comment type="subcellular location">
    <subcellularLocation>
        <location evidence="10">Plastid</location>
        <location evidence="10">Chloroplast</location>
    </subcellularLocation>
</comment>
<evidence type="ECO:0000256" key="11">
    <source>
        <dbReference type="SAM" id="MobiDB-lite"/>
    </source>
</evidence>
<name>A0A7S0YRT5_9CHLO</name>
<feature type="region of interest" description="Disordered" evidence="11">
    <location>
        <begin position="61"/>
        <end position="85"/>
    </location>
</feature>
<dbReference type="InterPro" id="IPR003953">
    <property type="entry name" value="FAD-dep_OxRdtase_2_FAD-bd"/>
</dbReference>
<dbReference type="Gene3D" id="3.50.50.60">
    <property type="entry name" value="FAD/NAD(P)-binding domain"/>
    <property type="match status" value="1"/>
</dbReference>
<evidence type="ECO:0000256" key="6">
    <source>
        <dbReference type="ARBA" id="ARBA00022642"/>
    </source>
</evidence>
<dbReference type="InterPro" id="IPR005288">
    <property type="entry name" value="NadB"/>
</dbReference>
<gene>
    <name evidence="14" type="ORF">PPAR00522_LOCUS22602</name>
</gene>
<dbReference type="SUPFAM" id="SSF46977">
    <property type="entry name" value="Succinate dehydrogenase/fumarate reductase flavoprotein C-terminal domain"/>
    <property type="match status" value="1"/>
</dbReference>
<dbReference type="Pfam" id="PF02910">
    <property type="entry name" value="Succ_DH_flav_C"/>
    <property type="match status" value="1"/>
</dbReference>
<evidence type="ECO:0000256" key="10">
    <source>
        <dbReference type="RuleBase" id="RU362049"/>
    </source>
</evidence>
<dbReference type="Gene3D" id="1.20.58.100">
    <property type="entry name" value="Fumarate reductase/succinate dehydrogenase flavoprotein-like, C-terminal domain"/>
    <property type="match status" value="1"/>
</dbReference>
<reference evidence="14" key="1">
    <citation type="submission" date="2021-01" db="EMBL/GenBank/DDBJ databases">
        <authorList>
            <person name="Corre E."/>
            <person name="Pelletier E."/>
            <person name="Niang G."/>
            <person name="Scheremetjew M."/>
            <person name="Finn R."/>
            <person name="Kale V."/>
            <person name="Holt S."/>
            <person name="Cochrane G."/>
            <person name="Meng A."/>
            <person name="Brown T."/>
            <person name="Cohen L."/>
        </authorList>
    </citation>
    <scope>NUCLEOTIDE SEQUENCE</scope>
    <source>
        <strain evidence="14">SAG 63-3</strain>
    </source>
</reference>
<dbReference type="GO" id="GO:0009435">
    <property type="term" value="P:NAD+ biosynthetic process"/>
    <property type="evidence" value="ECO:0007669"/>
    <property type="project" value="UniProtKB-UniPathway"/>
</dbReference>
<evidence type="ECO:0000313" key="14">
    <source>
        <dbReference type="EMBL" id="CAD8793839.1"/>
    </source>
</evidence>
<evidence type="ECO:0000256" key="3">
    <source>
        <dbReference type="ARBA" id="ARBA00008562"/>
    </source>
</evidence>
<comment type="similarity">
    <text evidence="3 10">Belongs to the FAD-dependent oxidoreductase 2 family. NadB subfamily.</text>
</comment>
<proteinExistence type="inferred from homology"/>
<organism evidence="14">
    <name type="scientific">Polytomella parva</name>
    <dbReference type="NCBI Taxonomy" id="51329"/>
    <lineage>
        <taxon>Eukaryota</taxon>
        <taxon>Viridiplantae</taxon>
        <taxon>Chlorophyta</taxon>
        <taxon>core chlorophytes</taxon>
        <taxon>Chlorophyceae</taxon>
        <taxon>CS clade</taxon>
        <taxon>Chlamydomonadales</taxon>
        <taxon>Chlamydomonadaceae</taxon>
        <taxon>Polytomella</taxon>
    </lineage>
</organism>
<evidence type="ECO:0000256" key="4">
    <source>
        <dbReference type="ARBA" id="ARBA00012173"/>
    </source>
</evidence>
<feature type="region of interest" description="Disordered" evidence="11">
    <location>
        <begin position="701"/>
        <end position="725"/>
    </location>
</feature>
<dbReference type="Gene3D" id="3.90.700.10">
    <property type="entry name" value="Succinate dehydrogenase/fumarate reductase flavoprotein, catalytic domain"/>
    <property type="match status" value="1"/>
</dbReference>
<dbReference type="InterPro" id="IPR027477">
    <property type="entry name" value="Succ_DH/fumarate_Rdtase_cat_sf"/>
</dbReference>
<feature type="domain" description="Fumarate reductase/succinate dehydrogenase flavoprotein-like C-terminal" evidence="13">
    <location>
        <begin position="553"/>
        <end position="638"/>
    </location>
</feature>
<evidence type="ECO:0000256" key="1">
    <source>
        <dbReference type="ARBA" id="ARBA00001974"/>
    </source>
</evidence>
<protein>
    <recommendedName>
        <fullName evidence="4 10">L-aspartate oxidase</fullName>
        <ecNumber evidence="4 10">1.4.3.16</ecNumber>
    </recommendedName>
</protein>
<dbReference type="InterPro" id="IPR015939">
    <property type="entry name" value="Fum_Rdtase/Succ_DH_flav-like_C"/>
</dbReference>
<dbReference type="PANTHER" id="PTHR42716:SF2">
    <property type="entry name" value="L-ASPARTATE OXIDASE, CHLOROPLASTIC"/>
    <property type="match status" value="1"/>
</dbReference>
<dbReference type="GO" id="GO:0009507">
    <property type="term" value="C:chloroplast"/>
    <property type="evidence" value="ECO:0007669"/>
    <property type="project" value="UniProtKB-SubCell"/>
</dbReference>
<dbReference type="GO" id="GO:0008734">
    <property type="term" value="F:L-aspartate oxidase activity"/>
    <property type="evidence" value="ECO:0007669"/>
    <property type="project" value="UniProtKB-UniRule"/>
</dbReference>
<dbReference type="EMBL" id="HBFM01034717">
    <property type="protein sequence ID" value="CAD8793839.1"/>
    <property type="molecule type" value="Transcribed_RNA"/>
</dbReference>
<dbReference type="SUPFAM" id="SSF51905">
    <property type="entry name" value="FAD/NAD(P)-binding domain"/>
    <property type="match status" value="1"/>
</dbReference>
<evidence type="ECO:0000256" key="8">
    <source>
        <dbReference type="ARBA" id="ARBA00023002"/>
    </source>
</evidence>
<keyword evidence="8 10" id="KW-0560">Oxidoreductase</keyword>
<evidence type="ECO:0000256" key="2">
    <source>
        <dbReference type="ARBA" id="ARBA00004950"/>
    </source>
</evidence>
<sequence length="752" mass="81501">MFCVAQNYKLRSPCGQKGDSSWNSVTVPSRKYKTKLAQHPSQFFANNHPHHSHRQNIISLGSRRNNNGSERPSSSRPPSQNQSADMFRRSPVKQFDFLVIGSGISGLTYALKVAPYGNVAIVTKADDKEGCTRYAQGGVCAVLDKSDSVESHVSDTMIAGAHLNDLSAVDVVCREGPARVLELVTLGADFTRNNDGSLHLTREGGHSNRRIVHAADLTGAEIERALLASAHANPNIHFFEHHLTVDLIVDDYMGVPHCLGADVLDQVTNQMMRFVSLSTMLASGGAGQVFPNTTNPHVSTGDGIAMAYRAGAVVSNLEFVQFHPTSLYVDPGRAAAVAAASRRTSPNLSKGGSSFLITEAVRGEGGMLFNQSGERFMERYDNRLELAPRDIVARSIHDQLVSRNEKFVLLDISHKPRDEVLHHFPNIARRCQETLGLDISKEPIPVVPAQHYTCGGVNTGLLAETSIQGLFACGEVACSGLHGANRLASNSLLEGLVFADRAVNPSVAHAEHVLCNLGRQLHYAAASADFRGSRQAAADGLSPSMMNWVARTRQQLREAMWRNCGIVRRSVELAQVHALAVEVREAATAALSKHGMMVELIELQNLATVAELTVACALQRKESRGLHYTLDYPNLNDSMKQPSYMMKPTKHYSMTRGMGGGGMLVGGVGGHHIDPLNSSPSSHRNLQSQFDAKHLYHHHHLGNQQRRSSFSSSSSSTKRPTISPSIISPSAAAASFVTPPAQEVVPNSDILV</sequence>
<comment type="cofactor">
    <cofactor evidence="1 10">
        <name>FAD</name>
        <dbReference type="ChEBI" id="CHEBI:57692"/>
    </cofactor>
</comment>